<evidence type="ECO:0000313" key="7">
    <source>
        <dbReference type="EMBL" id="AMW08782.1"/>
    </source>
</evidence>
<comment type="cofactor">
    <cofactor evidence="1">
        <name>pantetheine 4'-phosphate</name>
        <dbReference type="ChEBI" id="CHEBI:47942"/>
    </cofactor>
</comment>
<dbReference type="InterPro" id="IPR010071">
    <property type="entry name" value="AA_adenyl_dom"/>
</dbReference>
<dbReference type="Gene3D" id="3.30.559.30">
    <property type="entry name" value="Nonribosomal peptide synthetase, condensation domain"/>
    <property type="match status" value="2"/>
</dbReference>
<keyword evidence="3" id="KW-0596">Phosphopantetheine</keyword>
<dbReference type="PROSITE" id="PS00012">
    <property type="entry name" value="PHOSPHOPANTETHEINE"/>
    <property type="match status" value="2"/>
</dbReference>
<dbReference type="CDD" id="cd19531">
    <property type="entry name" value="LCL_NRPS-like"/>
    <property type="match status" value="1"/>
</dbReference>
<dbReference type="NCBIfam" id="TIGR01733">
    <property type="entry name" value="AA-adenyl-dom"/>
    <property type="match status" value="2"/>
</dbReference>
<dbReference type="GO" id="GO:0043041">
    <property type="term" value="P:amino acid activation for nonribosomal peptide biosynthetic process"/>
    <property type="evidence" value="ECO:0007669"/>
    <property type="project" value="TreeGrafter"/>
</dbReference>
<dbReference type="FunFam" id="3.30.559.10:FF:000012">
    <property type="entry name" value="Non-ribosomal peptide synthetase"/>
    <property type="match status" value="1"/>
</dbReference>
<dbReference type="GO" id="GO:0031177">
    <property type="term" value="F:phosphopantetheine binding"/>
    <property type="evidence" value="ECO:0007669"/>
    <property type="project" value="InterPro"/>
</dbReference>
<dbReference type="Pfam" id="PF13193">
    <property type="entry name" value="AMP-binding_C"/>
    <property type="match status" value="2"/>
</dbReference>
<dbReference type="Gene3D" id="3.30.559.10">
    <property type="entry name" value="Chloramphenicol acetyltransferase-like domain"/>
    <property type="match status" value="2"/>
</dbReference>
<dbReference type="PANTHER" id="PTHR45527">
    <property type="entry name" value="NONRIBOSOMAL PEPTIDE SYNTHETASE"/>
    <property type="match status" value="1"/>
</dbReference>
<dbReference type="InterPro" id="IPR006162">
    <property type="entry name" value="Ppantetheine_attach_site"/>
</dbReference>
<dbReference type="Gene3D" id="2.30.38.10">
    <property type="entry name" value="Luciferase, Domain 3"/>
    <property type="match status" value="2"/>
</dbReference>
<dbReference type="InterPro" id="IPR009081">
    <property type="entry name" value="PP-bd_ACP"/>
</dbReference>
<dbReference type="SMART" id="SM01294">
    <property type="entry name" value="PKS_PP_betabranch"/>
    <property type="match status" value="1"/>
</dbReference>
<dbReference type="InterPro" id="IPR036736">
    <property type="entry name" value="ACP-like_sf"/>
</dbReference>
<dbReference type="SMART" id="SM00823">
    <property type="entry name" value="PKS_PP"/>
    <property type="match status" value="2"/>
</dbReference>
<dbReference type="InterPro" id="IPR023213">
    <property type="entry name" value="CAT-like_dom_sf"/>
</dbReference>
<dbReference type="EMBL" id="CP015098">
    <property type="protein sequence ID" value="AMW08782.1"/>
    <property type="molecule type" value="Genomic_DNA"/>
</dbReference>
<feature type="region of interest" description="Disordered" evidence="5">
    <location>
        <begin position="1435"/>
        <end position="1461"/>
    </location>
</feature>
<gene>
    <name evidence="7" type="ORF">A4E84_04260</name>
</gene>
<dbReference type="FunFam" id="3.30.300.30:FF:000010">
    <property type="entry name" value="Enterobactin synthetase component F"/>
    <property type="match status" value="1"/>
</dbReference>
<dbReference type="CDD" id="cd05930">
    <property type="entry name" value="A_NRPS"/>
    <property type="match status" value="2"/>
</dbReference>
<dbReference type="InterPro" id="IPR001242">
    <property type="entry name" value="Condensation_dom"/>
</dbReference>
<sequence>MTAFDAAAGRRGRAIENIYPLTALQQGMLFHTELADEPGMYWVQDGMLLEGELDQDALRRAWELMFTRHEVLRTTVVREGAATPLAVVSRSVPLPLRFIDVSHLDEADRQEAVDSYLTSDWESGADFAAPTLVRIAVIALAADRHQLVWSYHHMLLDGWSAPIVAAELMDAYRAFRAGGEPWLPTRRPFRDFVGWVSRQDLDAARAYWRERLAGITEATSLGIEHATGDQGPGEALIPLSAEVAGTGLTEFARRHRLTPNTVVQAAWAIVMSLYSGGDDVMFGVTTSGRDGQLDGMESMVGMLLNTTPVRIRVDRDELLTAWLTRLQDEQVRARQFEHTPLVTIASCSELPAGKPLFNSLFVFENFPVQDLEEEERNAAASGLRAGMNYGREQANYPLSVTASSGRELQIKVSYDRSQVDADAIDRMAGHIARVLESIVADAGVRVGELSVLSAAERELVLEGWNASSSVELPAAGGVHELIARHAVVSPDAVAVVVGEESLTYGGLMARANRLAGHLRSVGVGAESVVGLCVSRGVDSVVAILAVWLAGGAYLPLDPEYPVERLEFMLADSGVEVLVGERGVVGPLGLGDVVNSVVWLEDVAGEFPVDSGAVEAVSGGQLAGVIYTSGSTGRPKGTLVSHGSLVALFAGWEVAHFGGEALRWLSVASASFDVFTGDVVRSLCSGGVLVLGRVGLQVDVDEWVDVLAGARVNALECAPRYVDELVRFVEGGGSAAGLGLSGLRLVVVTTDVWRWGSVARARGVLGDGVRLLSAYGVTEASVDSTYGVLTPAAGIDEGAVPIGGPLPNTRLYVLDGLMNPVPVGVVGELFIAGPQVARGYGGRPGLTAERFVADPFAGDGSRMYRSGDRVRWQADGRLEFLGRADDQVKVRGFRIEPGEIEAVLTDHPQIRTAVVSTFGESADRRLVAYVVPADEAEGVPAVGVLREFVGRSLPGFMVPSAYVELAALPLTPNGKVDRDALPVPEGVRPELEGFVAPANATEELLAGVWAQVLGVDRVGVHDNFFELGGHSLLATQVVSRIRSVFATEVPLSALFDRPTVRELSDAVVSSDEAVTAPPITATSRDHDLPLSFAQQRLWFLAQLDPGSTEYNVPLLVRRPGDLDIEALTAALDAVVKRHEILRTRLVPGTDGVAHQVIDEPTPFVLPLADVSGHDDPAAAARKLVNAEVMAPFDLARGPLVRATLIRTSADEHVLALAVHHVAFDEWSVRILREELTALYEAFRAGEPDPLPPLAVQYADFAVWQRQWLTGDVVDTHTAYWRDQLADLPALELPTDRMRPPVRSTDGAAVDFSVPAPAADALRALSRKNGVTMSMTLLAAFDVLLGWYTGSDDVVVGTPVANRNRAETEDLIGFFVNTLVMRTDLSGDPTFTELLSRVRKTALAAYAHQDLPFEQLVDELVTERDRSRTPLFQVFFNYTPEGNPGQGDGQERPDAHEGDADTSSVDALAATSVNFDLAVALADHDGALAGQIEYSTALFDAATVKRMAGHLVALLEAVAADPKQRVGELPVLSAGERQLVVEGWNASSVELPAVRGVQELIAERAVATPDAVAVVAGGESLTYGGLMARANRLAHHLRSVGVGADSVVGLCLPRGLDMVAAMVGVWQAGGAYLPLDPEYPADRLEFMLADAGVQVVVGQRALVDGLPVGQAVWLDDPAVREVLAGLPPEAPEATPAADQLAYVIYTSGSTGRPKGVQVAHGSVVGMVSALAPVLDAGPGVRMLQFASFSFDAAVLDVAVTLASGGVLVVATSEERAEGGLLTSMLRAEAVRAASVVPSLLGVLDPEEVPGVQTLLLGAERLTEPVARAWSSGRRLVNTYGPTESTVMVTAGAVPPDLQRMPAIGSPVANARLYVLDGSMRPVPVGVPGELFIAGPQVARGYRRRPGLTGERFVADPFAADGTRMYRSGDRARWLPDGRLDFVGRADSQVKVRGFRIEPGEIEAVLTDHPQIHSAVVAAFGDVEDRRLVAYLVPAHQTAGIPSVGELREYAARWLPAFMIPPAFVELAALPLSPNGKLDRAALPEPDGERPELEEFVAPSGDAEEALARLWAEVLGVDRVGATDNFFELGGHSLLATQVTSRIREAFELEIPLSALFDHPTVRGLAAVVEQLIWYEIDHMPEDEVVQSLDSYPQGAESDENGVL</sequence>
<organism evidence="7 8">
    <name type="scientific">Streptomyces qaidamensis</name>
    <dbReference type="NCBI Taxonomy" id="1783515"/>
    <lineage>
        <taxon>Bacteria</taxon>
        <taxon>Bacillati</taxon>
        <taxon>Actinomycetota</taxon>
        <taxon>Actinomycetes</taxon>
        <taxon>Kitasatosporales</taxon>
        <taxon>Streptomycetaceae</taxon>
        <taxon>Streptomyces</taxon>
        <taxon>Streptomyces aurantiacus group</taxon>
    </lineage>
</organism>
<dbReference type="CDD" id="cd19543">
    <property type="entry name" value="DCL_NRPS"/>
    <property type="match status" value="1"/>
</dbReference>
<dbReference type="RefSeq" id="WP_062925249.1">
    <property type="nucleotide sequence ID" value="NZ_CP015098.1"/>
</dbReference>
<dbReference type="PANTHER" id="PTHR45527:SF1">
    <property type="entry name" value="FATTY ACID SYNTHASE"/>
    <property type="match status" value="1"/>
</dbReference>
<dbReference type="Pfam" id="PF00550">
    <property type="entry name" value="PP-binding"/>
    <property type="match status" value="2"/>
</dbReference>
<dbReference type="InterPro" id="IPR000873">
    <property type="entry name" value="AMP-dep_synth/lig_dom"/>
</dbReference>
<name>A0A143BUG6_9ACTN</name>
<evidence type="ECO:0000256" key="1">
    <source>
        <dbReference type="ARBA" id="ARBA00001957"/>
    </source>
</evidence>
<dbReference type="KEGG" id="stsi:A4E84_04260"/>
<evidence type="ECO:0000256" key="2">
    <source>
        <dbReference type="ARBA" id="ARBA00006432"/>
    </source>
</evidence>
<dbReference type="FunFam" id="3.40.50.980:FF:000001">
    <property type="entry name" value="Non-ribosomal peptide synthetase"/>
    <property type="match status" value="1"/>
</dbReference>
<dbReference type="FunFam" id="1.10.1200.10:FF:000005">
    <property type="entry name" value="Nonribosomal peptide synthetase 1"/>
    <property type="match status" value="2"/>
</dbReference>
<protein>
    <recommendedName>
        <fullName evidence="6">Carrier domain-containing protein</fullName>
    </recommendedName>
</protein>
<dbReference type="InterPro" id="IPR025110">
    <property type="entry name" value="AMP-bd_C"/>
</dbReference>
<dbReference type="GO" id="GO:0003824">
    <property type="term" value="F:catalytic activity"/>
    <property type="evidence" value="ECO:0007669"/>
    <property type="project" value="InterPro"/>
</dbReference>
<evidence type="ECO:0000256" key="3">
    <source>
        <dbReference type="ARBA" id="ARBA00022450"/>
    </source>
</evidence>
<feature type="domain" description="Carrier" evidence="6">
    <location>
        <begin position="995"/>
        <end position="1070"/>
    </location>
</feature>
<dbReference type="Gene3D" id="3.30.300.30">
    <property type="match status" value="2"/>
</dbReference>
<dbReference type="GO" id="GO:0017000">
    <property type="term" value="P:antibiotic biosynthetic process"/>
    <property type="evidence" value="ECO:0007669"/>
    <property type="project" value="UniProtKB-ARBA"/>
</dbReference>
<reference evidence="8" key="1">
    <citation type="submission" date="2016-04" db="EMBL/GenBank/DDBJ databases">
        <authorList>
            <person name="Zhang B."/>
        </authorList>
    </citation>
    <scope>NUCLEOTIDE SEQUENCE [LARGE SCALE GENOMIC DNA]</scope>
    <source>
        <strain evidence="8">S10</strain>
    </source>
</reference>
<dbReference type="Gene3D" id="3.40.50.980">
    <property type="match status" value="4"/>
</dbReference>
<dbReference type="Gene3D" id="1.10.1200.10">
    <property type="entry name" value="ACP-like"/>
    <property type="match status" value="2"/>
</dbReference>
<dbReference type="Proteomes" id="UP000076096">
    <property type="component" value="Chromosome"/>
</dbReference>
<feature type="domain" description="Carrier" evidence="6">
    <location>
        <begin position="2055"/>
        <end position="2130"/>
    </location>
</feature>
<dbReference type="STRING" id="1783515.A4E84_04260"/>
<dbReference type="PROSITE" id="PS00455">
    <property type="entry name" value="AMP_BINDING"/>
    <property type="match status" value="2"/>
</dbReference>
<dbReference type="Pfam" id="PF00501">
    <property type="entry name" value="AMP-binding"/>
    <property type="match status" value="2"/>
</dbReference>
<evidence type="ECO:0000313" key="8">
    <source>
        <dbReference type="Proteomes" id="UP000076096"/>
    </source>
</evidence>
<dbReference type="FunFam" id="3.40.50.12780:FF:000012">
    <property type="entry name" value="Non-ribosomal peptide synthetase"/>
    <property type="match status" value="1"/>
</dbReference>
<dbReference type="GO" id="GO:0005829">
    <property type="term" value="C:cytosol"/>
    <property type="evidence" value="ECO:0007669"/>
    <property type="project" value="TreeGrafter"/>
</dbReference>
<dbReference type="SUPFAM" id="SSF47336">
    <property type="entry name" value="ACP-like"/>
    <property type="match status" value="2"/>
</dbReference>
<dbReference type="SUPFAM" id="SSF52777">
    <property type="entry name" value="CoA-dependent acyltransferases"/>
    <property type="match status" value="4"/>
</dbReference>
<comment type="similarity">
    <text evidence="2">Belongs to the ATP-dependent AMP-binding enzyme family.</text>
</comment>
<dbReference type="InterPro" id="IPR020845">
    <property type="entry name" value="AMP-binding_CS"/>
</dbReference>
<dbReference type="InterPro" id="IPR020806">
    <property type="entry name" value="PKS_PP-bd"/>
</dbReference>
<proteinExistence type="inferred from homology"/>
<dbReference type="GO" id="GO:0044550">
    <property type="term" value="P:secondary metabolite biosynthetic process"/>
    <property type="evidence" value="ECO:0007669"/>
    <property type="project" value="UniProtKB-ARBA"/>
</dbReference>
<dbReference type="GO" id="GO:0008610">
    <property type="term" value="P:lipid biosynthetic process"/>
    <property type="evidence" value="ECO:0007669"/>
    <property type="project" value="UniProtKB-ARBA"/>
</dbReference>
<dbReference type="PROSITE" id="PS50075">
    <property type="entry name" value="CARRIER"/>
    <property type="match status" value="2"/>
</dbReference>
<dbReference type="SUPFAM" id="SSF56801">
    <property type="entry name" value="Acetyl-CoA synthetase-like"/>
    <property type="match status" value="2"/>
</dbReference>
<evidence type="ECO:0000259" key="6">
    <source>
        <dbReference type="PROSITE" id="PS50075"/>
    </source>
</evidence>
<dbReference type="InterPro" id="IPR045851">
    <property type="entry name" value="AMP-bd_C_sf"/>
</dbReference>
<feature type="compositionally biased region" description="Basic and acidic residues" evidence="5">
    <location>
        <begin position="1447"/>
        <end position="1457"/>
    </location>
</feature>
<keyword evidence="8" id="KW-1185">Reference proteome</keyword>
<accession>A0A143BUG6</accession>
<evidence type="ECO:0000256" key="5">
    <source>
        <dbReference type="SAM" id="MobiDB-lite"/>
    </source>
</evidence>
<dbReference type="Pfam" id="PF00668">
    <property type="entry name" value="Condensation"/>
    <property type="match status" value="2"/>
</dbReference>
<dbReference type="FunFam" id="2.30.38.10:FF:000001">
    <property type="entry name" value="Non-ribosomal peptide synthetase PvdI"/>
    <property type="match status" value="2"/>
</dbReference>
<evidence type="ECO:0000256" key="4">
    <source>
        <dbReference type="ARBA" id="ARBA00022553"/>
    </source>
</evidence>
<keyword evidence="4" id="KW-0597">Phosphoprotein</keyword>